<dbReference type="SMART" id="SM01034">
    <property type="entry name" value="BLUF"/>
    <property type="match status" value="1"/>
</dbReference>
<dbReference type="Gene3D" id="3.30.70.100">
    <property type="match status" value="1"/>
</dbReference>
<dbReference type="SUPFAM" id="SSF54975">
    <property type="entry name" value="Acylphosphatase/BLUF domain-like"/>
    <property type="match status" value="1"/>
</dbReference>
<keyword evidence="3" id="KW-1185">Reference proteome</keyword>
<dbReference type="RefSeq" id="WP_380941405.1">
    <property type="nucleotide sequence ID" value="NZ_JBHUFC010000006.1"/>
</dbReference>
<dbReference type="EMBL" id="JBHUFC010000006">
    <property type="protein sequence ID" value="MFD1789037.1"/>
    <property type="molecule type" value="Genomic_DNA"/>
</dbReference>
<reference evidence="3" key="1">
    <citation type="journal article" date="2019" name="Int. J. Syst. Evol. Microbiol.">
        <title>The Global Catalogue of Microorganisms (GCM) 10K type strain sequencing project: providing services to taxonomists for standard genome sequencing and annotation.</title>
        <authorList>
            <consortium name="The Broad Institute Genomics Platform"/>
            <consortium name="The Broad Institute Genome Sequencing Center for Infectious Disease"/>
            <person name="Wu L."/>
            <person name="Ma J."/>
        </authorList>
    </citation>
    <scope>NUCLEOTIDE SEQUENCE [LARGE SCALE GENOMIC DNA]</scope>
    <source>
        <strain evidence="3">Q85</strain>
    </source>
</reference>
<proteinExistence type="predicted"/>
<dbReference type="Proteomes" id="UP001597283">
    <property type="component" value="Unassembled WGS sequence"/>
</dbReference>
<name>A0ABW4NG78_9SPHN</name>
<evidence type="ECO:0000313" key="2">
    <source>
        <dbReference type="EMBL" id="MFD1789037.1"/>
    </source>
</evidence>
<dbReference type="InterPro" id="IPR007024">
    <property type="entry name" value="BLUF_domain"/>
</dbReference>
<evidence type="ECO:0000313" key="3">
    <source>
        <dbReference type="Proteomes" id="UP001597283"/>
    </source>
</evidence>
<dbReference type="Pfam" id="PF04940">
    <property type="entry name" value="BLUF"/>
    <property type="match status" value="1"/>
</dbReference>
<sequence>MRQILYISTASNMVDASTADAILAVSQRNNSADDVTGLLYFDGKRFLQALEGEAAAVSRALARIEGDPRHRAIVILSDRIVEEREFGAWSMAYRAPGTDADRFVERVSTMVAGASANVRATFTSFAETRRAA</sequence>
<gene>
    <name evidence="2" type="ORF">ACFSC3_15850</name>
</gene>
<organism evidence="2 3">
    <name type="scientific">Sphingomonas floccifaciens</name>
    <dbReference type="NCBI Taxonomy" id="1844115"/>
    <lineage>
        <taxon>Bacteria</taxon>
        <taxon>Pseudomonadati</taxon>
        <taxon>Pseudomonadota</taxon>
        <taxon>Alphaproteobacteria</taxon>
        <taxon>Sphingomonadales</taxon>
        <taxon>Sphingomonadaceae</taxon>
        <taxon>Sphingomonas</taxon>
    </lineage>
</organism>
<feature type="domain" description="BLUF" evidence="1">
    <location>
        <begin position="1"/>
        <end position="92"/>
    </location>
</feature>
<evidence type="ECO:0000259" key="1">
    <source>
        <dbReference type="PROSITE" id="PS50925"/>
    </source>
</evidence>
<dbReference type="PROSITE" id="PS50925">
    <property type="entry name" value="BLUF"/>
    <property type="match status" value="1"/>
</dbReference>
<dbReference type="InterPro" id="IPR036046">
    <property type="entry name" value="Acylphosphatase-like_dom_sf"/>
</dbReference>
<comment type="caution">
    <text evidence="2">The sequence shown here is derived from an EMBL/GenBank/DDBJ whole genome shotgun (WGS) entry which is preliminary data.</text>
</comment>
<accession>A0ABW4NG78</accession>
<protein>
    <submittedName>
        <fullName evidence="2">BLUF domain-containing protein</fullName>
    </submittedName>
</protein>